<proteinExistence type="predicted"/>
<dbReference type="Proteomes" id="UP000813444">
    <property type="component" value="Unassembled WGS sequence"/>
</dbReference>
<evidence type="ECO:0000313" key="2">
    <source>
        <dbReference type="Proteomes" id="UP000813444"/>
    </source>
</evidence>
<evidence type="ECO:0000313" key="1">
    <source>
        <dbReference type="EMBL" id="KAH7303566.1"/>
    </source>
</evidence>
<comment type="caution">
    <text evidence="1">The sequence shown here is derived from an EMBL/GenBank/DDBJ whole genome shotgun (WGS) entry which is preliminary data.</text>
</comment>
<dbReference type="AlphaFoldDB" id="A0A8K0SDP2"/>
<organism evidence="1 2">
    <name type="scientific">Stachybotrys elegans</name>
    <dbReference type="NCBI Taxonomy" id="80388"/>
    <lineage>
        <taxon>Eukaryota</taxon>
        <taxon>Fungi</taxon>
        <taxon>Dikarya</taxon>
        <taxon>Ascomycota</taxon>
        <taxon>Pezizomycotina</taxon>
        <taxon>Sordariomycetes</taxon>
        <taxon>Hypocreomycetidae</taxon>
        <taxon>Hypocreales</taxon>
        <taxon>Stachybotryaceae</taxon>
        <taxon>Stachybotrys</taxon>
    </lineage>
</organism>
<reference evidence="1" key="1">
    <citation type="journal article" date="2021" name="Nat. Commun.">
        <title>Genetic determinants of endophytism in the Arabidopsis root mycobiome.</title>
        <authorList>
            <person name="Mesny F."/>
            <person name="Miyauchi S."/>
            <person name="Thiergart T."/>
            <person name="Pickel B."/>
            <person name="Atanasova L."/>
            <person name="Karlsson M."/>
            <person name="Huettel B."/>
            <person name="Barry K.W."/>
            <person name="Haridas S."/>
            <person name="Chen C."/>
            <person name="Bauer D."/>
            <person name="Andreopoulos W."/>
            <person name="Pangilinan J."/>
            <person name="LaButti K."/>
            <person name="Riley R."/>
            <person name="Lipzen A."/>
            <person name="Clum A."/>
            <person name="Drula E."/>
            <person name="Henrissat B."/>
            <person name="Kohler A."/>
            <person name="Grigoriev I.V."/>
            <person name="Martin F.M."/>
            <person name="Hacquard S."/>
        </authorList>
    </citation>
    <scope>NUCLEOTIDE SEQUENCE</scope>
    <source>
        <strain evidence="1">MPI-CAGE-CH-0235</strain>
    </source>
</reference>
<accession>A0A8K0SDP2</accession>
<dbReference type="EMBL" id="JAGPNK010000031">
    <property type="protein sequence ID" value="KAH7303566.1"/>
    <property type="molecule type" value="Genomic_DNA"/>
</dbReference>
<sequence>MRSSPASPATHQQAYTGLLGQRLCDINETDEDTDEAGWQDAVTKKFTHRPNPLGIELWSNNRWEALRYRQDRTHPRENPILLTGFRDPIRPEEVPPILQIYPTCKICHMEGNIQPILPPLCPYRNIAVDFIAALPATNLGLDVVMMFVDKFSKEVLVEPTSQSVDAPEAVSCFEPA</sequence>
<name>A0A8K0SDP2_9HYPO</name>
<protein>
    <submittedName>
        <fullName evidence="1">Uncharacterized protein</fullName>
    </submittedName>
</protein>
<keyword evidence="2" id="KW-1185">Reference proteome</keyword>
<gene>
    <name evidence="1" type="ORF">B0I35DRAFT_178044</name>
</gene>